<evidence type="ECO:0000256" key="3">
    <source>
        <dbReference type="ARBA" id="ARBA00022676"/>
    </source>
</evidence>
<feature type="domain" description="Glycosyltransferase 2-like" evidence="7">
    <location>
        <begin position="8"/>
        <end position="136"/>
    </location>
</feature>
<dbReference type="InterPro" id="IPR001173">
    <property type="entry name" value="Glyco_trans_2-like"/>
</dbReference>
<dbReference type="GO" id="GO:0016757">
    <property type="term" value="F:glycosyltransferase activity"/>
    <property type="evidence" value="ECO:0007669"/>
    <property type="project" value="UniProtKB-KW"/>
</dbReference>
<dbReference type="AlphaFoldDB" id="A0A0Q2RRF5"/>
<dbReference type="Proteomes" id="UP000051221">
    <property type="component" value="Unassembled WGS sequence"/>
</dbReference>
<evidence type="ECO:0000313" key="9">
    <source>
        <dbReference type="Proteomes" id="UP000051221"/>
    </source>
</evidence>
<dbReference type="PANTHER" id="PTHR43646:SF2">
    <property type="entry name" value="GLYCOSYLTRANSFERASE 2-LIKE DOMAIN-CONTAINING PROTEIN"/>
    <property type="match status" value="1"/>
</dbReference>
<comment type="caution">
    <text evidence="8">The sequence shown here is derived from an EMBL/GenBank/DDBJ whole genome shotgun (WGS) entry which is preliminary data.</text>
</comment>
<evidence type="ECO:0000256" key="6">
    <source>
        <dbReference type="SAM" id="Phobius"/>
    </source>
</evidence>
<keyword evidence="6" id="KW-1133">Transmembrane helix</keyword>
<evidence type="ECO:0000256" key="2">
    <source>
        <dbReference type="ARBA" id="ARBA00022475"/>
    </source>
</evidence>
<dbReference type="GO" id="GO:0005886">
    <property type="term" value="C:plasma membrane"/>
    <property type="evidence" value="ECO:0007669"/>
    <property type="project" value="UniProtKB-SubCell"/>
</dbReference>
<keyword evidence="4 8" id="KW-0808">Transferase</keyword>
<evidence type="ECO:0000256" key="5">
    <source>
        <dbReference type="ARBA" id="ARBA00023136"/>
    </source>
</evidence>
<keyword evidence="6" id="KW-0812">Transmembrane</keyword>
<dbReference type="Gene3D" id="3.90.550.10">
    <property type="entry name" value="Spore Coat Polysaccharide Biosynthesis Protein SpsA, Chain A"/>
    <property type="match status" value="1"/>
</dbReference>
<keyword evidence="3" id="KW-0328">Glycosyltransferase</keyword>
<comment type="subcellular location">
    <subcellularLocation>
        <location evidence="1">Cell membrane</location>
    </subcellularLocation>
</comment>
<evidence type="ECO:0000256" key="1">
    <source>
        <dbReference type="ARBA" id="ARBA00004236"/>
    </source>
</evidence>
<feature type="transmembrane region" description="Helical" evidence="6">
    <location>
        <begin position="293"/>
        <end position="312"/>
    </location>
</feature>
<gene>
    <name evidence="8" type="ORF">AMR76_06235</name>
</gene>
<evidence type="ECO:0000259" key="7">
    <source>
        <dbReference type="Pfam" id="PF00535"/>
    </source>
</evidence>
<dbReference type="RefSeq" id="WP_055465628.1">
    <property type="nucleotide sequence ID" value="NZ_JBLXEQ010000010.1"/>
</dbReference>
<proteinExistence type="predicted"/>
<dbReference type="InterPro" id="IPR029044">
    <property type="entry name" value="Nucleotide-diphossugar_trans"/>
</dbReference>
<dbReference type="EMBL" id="LKHS01000005">
    <property type="protein sequence ID" value="KQH86686.1"/>
    <property type="molecule type" value="Genomic_DNA"/>
</dbReference>
<dbReference type="PANTHER" id="PTHR43646">
    <property type="entry name" value="GLYCOSYLTRANSFERASE"/>
    <property type="match status" value="1"/>
</dbReference>
<keyword evidence="2" id="KW-1003">Cell membrane</keyword>
<dbReference type="InParanoid" id="A0A0Q2RRF5"/>
<reference evidence="8 9" key="1">
    <citation type="submission" date="2015-08" db="EMBL/GenBank/DDBJ databases">
        <title>Antibacterial properties of a collection of Vibrionaceae strains.</title>
        <authorList>
            <person name="Giubergia S."/>
        </authorList>
    </citation>
    <scope>NUCLEOTIDE SEQUENCE [LARGE SCALE GENOMIC DNA]</scope>
    <source>
        <strain evidence="8 9">S0821</strain>
    </source>
</reference>
<keyword evidence="9" id="KW-1185">Reference proteome</keyword>
<dbReference type="SUPFAM" id="SSF53448">
    <property type="entry name" value="Nucleotide-diphospho-sugar transferases"/>
    <property type="match status" value="1"/>
</dbReference>
<dbReference type="FunCoup" id="A0A0Q2RRF5">
    <property type="interactions" value="572"/>
</dbReference>
<evidence type="ECO:0000256" key="4">
    <source>
        <dbReference type="ARBA" id="ARBA00022679"/>
    </source>
</evidence>
<feature type="transmembrane region" description="Helical" evidence="6">
    <location>
        <begin position="248"/>
        <end position="281"/>
    </location>
</feature>
<organism evidence="8 9">
    <name type="scientific">Vibrio furnissii</name>
    <dbReference type="NCBI Taxonomy" id="29494"/>
    <lineage>
        <taxon>Bacteria</taxon>
        <taxon>Pseudomonadati</taxon>
        <taxon>Pseudomonadota</taxon>
        <taxon>Gammaproteobacteria</taxon>
        <taxon>Vibrionales</taxon>
        <taxon>Vibrionaceae</taxon>
        <taxon>Vibrio</taxon>
    </lineage>
</organism>
<name>A0A0Q2RRF5_VIBFU</name>
<sequence length="332" mass="37165">MSEIPTVSVIIKTYNEAKGIAKTINSIRENLHAYPHEIIVADSLSSDNTQHIALELGATVVTLVNGEERCCGVGHQLGYLHAQGEFLLLLDGDMQLAPGFIEKGIEFLHTHPDYAGVAGEVEMDEAVSYEFKSRKQRLHLIYPLGDDDHLAGGGLYRKSAIDEIGYLTNRNLHAYEEAELGMRLIHAGFKLRRLDVPYFHHTSHVMSTFALLRHRWRSRYLCASGELLKSSWGQPHFMHAVKEVKNEVIFAVYLLGVLLALLCLPWMWFGIALLPLVAFFALKTMKNRSLKDAAMSVINLTMFSIGFIRGLGVSLKDPAVAPENRVIRGEEQ</sequence>
<keyword evidence="5 6" id="KW-0472">Membrane</keyword>
<evidence type="ECO:0000313" key="8">
    <source>
        <dbReference type="EMBL" id="KQH86686.1"/>
    </source>
</evidence>
<dbReference type="Pfam" id="PF00535">
    <property type="entry name" value="Glycos_transf_2"/>
    <property type="match status" value="1"/>
</dbReference>
<dbReference type="CDD" id="cd00761">
    <property type="entry name" value="Glyco_tranf_GTA_type"/>
    <property type="match status" value="1"/>
</dbReference>
<accession>A0A0Q2RRF5</accession>
<protein>
    <submittedName>
        <fullName evidence="8">Glycosyl transferase</fullName>
    </submittedName>
</protein>